<dbReference type="Pfam" id="PF00625">
    <property type="entry name" value="Guanylate_kin"/>
    <property type="match status" value="1"/>
</dbReference>
<dbReference type="GO" id="GO:0004385">
    <property type="term" value="F:GMP kinase activity"/>
    <property type="evidence" value="ECO:0007669"/>
    <property type="project" value="UniProtKB-UniRule"/>
</dbReference>
<evidence type="ECO:0000256" key="6">
    <source>
        <dbReference type="ARBA" id="ARBA00022741"/>
    </source>
</evidence>
<keyword evidence="5 11" id="KW-0808">Transferase</keyword>
<evidence type="ECO:0000259" key="12">
    <source>
        <dbReference type="PROSITE" id="PS50052"/>
    </source>
</evidence>
<feature type="domain" description="Guanylate kinase-like" evidence="12">
    <location>
        <begin position="1"/>
        <end position="178"/>
    </location>
</feature>
<evidence type="ECO:0000256" key="10">
    <source>
        <dbReference type="ARBA" id="ARBA00048594"/>
    </source>
</evidence>
<comment type="function">
    <text evidence="1 11">Essential for recycling GMP and indirectly, cGMP.</text>
</comment>
<dbReference type="HAMAP" id="MF_00328">
    <property type="entry name" value="Guanylate_kinase"/>
    <property type="match status" value="1"/>
</dbReference>
<comment type="catalytic activity">
    <reaction evidence="10 11">
        <text>GMP + ATP = GDP + ADP</text>
        <dbReference type="Rhea" id="RHEA:20780"/>
        <dbReference type="ChEBI" id="CHEBI:30616"/>
        <dbReference type="ChEBI" id="CHEBI:58115"/>
        <dbReference type="ChEBI" id="CHEBI:58189"/>
        <dbReference type="ChEBI" id="CHEBI:456216"/>
        <dbReference type="EC" id="2.7.4.8"/>
    </reaction>
</comment>
<dbReference type="GO" id="GO:0005829">
    <property type="term" value="C:cytosol"/>
    <property type="evidence" value="ECO:0007669"/>
    <property type="project" value="TreeGrafter"/>
</dbReference>
<comment type="subcellular location">
    <subcellularLocation>
        <location evidence="11">Cytoplasm</location>
    </subcellularLocation>
</comment>
<evidence type="ECO:0000256" key="11">
    <source>
        <dbReference type="HAMAP-Rule" id="MF_00328"/>
    </source>
</evidence>
<proteinExistence type="inferred from homology"/>
<sequence length="193" mass="22019">MLLVLSGPSGAGKGTICRMLLQEEPRLQLSVSATTRPPRAREVDGVDYFFVSRERFEQMMAQDELLEWAGVYDYYYGTPRAAVDDALSRGTDVLLEIDVQGGLQIKEKIPDAVLLFVLPPSREILAARLRGRASDAPEEIARRLQWAEREVRMLSRYDYVVQNDRLEDAVSVIRSILTAERCRPGRARWYQGW</sequence>
<evidence type="ECO:0000313" key="14">
    <source>
        <dbReference type="Proteomes" id="UP000078532"/>
    </source>
</evidence>
<dbReference type="InterPro" id="IPR017665">
    <property type="entry name" value="Guanylate_kinase"/>
</dbReference>
<comment type="similarity">
    <text evidence="2 11">Belongs to the guanylate kinase family.</text>
</comment>
<organism evidence="13 14">
    <name type="scientific">Desulfotomaculum copahuensis</name>
    <dbReference type="NCBI Taxonomy" id="1838280"/>
    <lineage>
        <taxon>Bacteria</taxon>
        <taxon>Bacillati</taxon>
        <taxon>Bacillota</taxon>
        <taxon>Clostridia</taxon>
        <taxon>Eubacteriales</taxon>
        <taxon>Desulfotomaculaceae</taxon>
        <taxon>Desulfotomaculum</taxon>
    </lineage>
</organism>
<evidence type="ECO:0000256" key="8">
    <source>
        <dbReference type="ARBA" id="ARBA00022840"/>
    </source>
</evidence>
<comment type="caution">
    <text evidence="13">The sequence shown here is derived from an EMBL/GenBank/DDBJ whole genome shotgun (WGS) entry which is preliminary data.</text>
</comment>
<dbReference type="SMART" id="SM00072">
    <property type="entry name" value="GuKc"/>
    <property type="match status" value="1"/>
</dbReference>
<dbReference type="FunFam" id="3.30.63.10:FF:000002">
    <property type="entry name" value="Guanylate kinase 1"/>
    <property type="match status" value="1"/>
</dbReference>
<evidence type="ECO:0000256" key="7">
    <source>
        <dbReference type="ARBA" id="ARBA00022777"/>
    </source>
</evidence>
<keyword evidence="11" id="KW-0963">Cytoplasm</keyword>
<dbReference type="InterPro" id="IPR020590">
    <property type="entry name" value="Guanylate_kinase_CS"/>
</dbReference>
<dbReference type="PROSITE" id="PS00856">
    <property type="entry name" value="GUANYLATE_KINASE_1"/>
    <property type="match status" value="1"/>
</dbReference>
<evidence type="ECO:0000256" key="1">
    <source>
        <dbReference type="ARBA" id="ARBA00003531"/>
    </source>
</evidence>
<dbReference type="InterPro" id="IPR027417">
    <property type="entry name" value="P-loop_NTPase"/>
</dbReference>
<dbReference type="InterPro" id="IPR008145">
    <property type="entry name" value="GK/Ca_channel_bsu"/>
</dbReference>
<protein>
    <recommendedName>
        <fullName evidence="4 11">Guanylate kinase</fullName>
        <ecNumber evidence="3 11">2.7.4.8</ecNumber>
    </recommendedName>
    <alternativeName>
        <fullName evidence="9 11">GMP kinase</fullName>
    </alternativeName>
</protein>
<dbReference type="NCBIfam" id="TIGR03263">
    <property type="entry name" value="guanyl_kin"/>
    <property type="match status" value="1"/>
</dbReference>
<gene>
    <name evidence="11" type="primary">gmk</name>
    <name evidence="13" type="ORF">A6M21_11190</name>
</gene>
<evidence type="ECO:0000256" key="5">
    <source>
        <dbReference type="ARBA" id="ARBA00022679"/>
    </source>
</evidence>
<dbReference type="PROSITE" id="PS50052">
    <property type="entry name" value="GUANYLATE_KINASE_2"/>
    <property type="match status" value="1"/>
</dbReference>
<dbReference type="EMBL" id="LYVF01000164">
    <property type="protein sequence ID" value="OAT81426.1"/>
    <property type="molecule type" value="Genomic_DNA"/>
</dbReference>
<reference evidence="13 14" key="1">
    <citation type="submission" date="2016-04" db="EMBL/GenBank/DDBJ databases">
        <authorList>
            <person name="Evans L.H."/>
            <person name="Alamgir A."/>
            <person name="Owens N."/>
            <person name="Weber N.D."/>
            <person name="Virtaneva K."/>
            <person name="Barbian K."/>
            <person name="Babar A."/>
            <person name="Rosenke K."/>
        </authorList>
    </citation>
    <scope>NUCLEOTIDE SEQUENCE [LARGE SCALE GENOMIC DNA]</scope>
    <source>
        <strain evidence="13 14">LMa1</strain>
    </source>
</reference>
<evidence type="ECO:0000256" key="2">
    <source>
        <dbReference type="ARBA" id="ARBA00005790"/>
    </source>
</evidence>
<dbReference type="AlphaFoldDB" id="A0A1B7LEB8"/>
<dbReference type="Proteomes" id="UP000078532">
    <property type="component" value="Unassembled WGS sequence"/>
</dbReference>
<evidence type="ECO:0000313" key="13">
    <source>
        <dbReference type="EMBL" id="OAT81426.1"/>
    </source>
</evidence>
<dbReference type="EC" id="2.7.4.8" evidence="3 11"/>
<dbReference type="GO" id="GO:0005524">
    <property type="term" value="F:ATP binding"/>
    <property type="evidence" value="ECO:0007669"/>
    <property type="project" value="UniProtKB-UniRule"/>
</dbReference>
<keyword evidence="8 11" id="KW-0067">ATP-binding</keyword>
<name>A0A1B7LEB8_9FIRM</name>
<feature type="binding site" evidence="11">
    <location>
        <begin position="7"/>
        <end position="14"/>
    </location>
    <ligand>
        <name>ATP</name>
        <dbReference type="ChEBI" id="CHEBI:30616"/>
    </ligand>
</feature>
<keyword evidence="6 11" id="KW-0547">Nucleotide-binding</keyword>
<evidence type="ECO:0000256" key="9">
    <source>
        <dbReference type="ARBA" id="ARBA00030128"/>
    </source>
</evidence>
<evidence type="ECO:0000256" key="4">
    <source>
        <dbReference type="ARBA" id="ARBA00016296"/>
    </source>
</evidence>
<accession>A0A1B7LEB8</accession>
<keyword evidence="14" id="KW-1185">Reference proteome</keyword>
<evidence type="ECO:0000256" key="3">
    <source>
        <dbReference type="ARBA" id="ARBA00012961"/>
    </source>
</evidence>
<dbReference type="Gene3D" id="3.40.50.300">
    <property type="entry name" value="P-loop containing nucleotide triphosphate hydrolases"/>
    <property type="match status" value="1"/>
</dbReference>
<dbReference type="PANTHER" id="PTHR23117">
    <property type="entry name" value="GUANYLATE KINASE-RELATED"/>
    <property type="match status" value="1"/>
</dbReference>
<dbReference type="OrthoDB" id="9808150at2"/>
<dbReference type="PANTHER" id="PTHR23117:SF13">
    <property type="entry name" value="GUANYLATE KINASE"/>
    <property type="match status" value="1"/>
</dbReference>
<dbReference type="RefSeq" id="WP_066668630.1">
    <property type="nucleotide sequence ID" value="NZ_LYVF01000164.1"/>
</dbReference>
<dbReference type="SUPFAM" id="SSF52540">
    <property type="entry name" value="P-loop containing nucleoside triphosphate hydrolases"/>
    <property type="match status" value="1"/>
</dbReference>
<keyword evidence="7 11" id="KW-0418">Kinase</keyword>
<dbReference type="InterPro" id="IPR008144">
    <property type="entry name" value="Guanylate_kin-like_dom"/>
</dbReference>
<dbReference type="CDD" id="cd00071">
    <property type="entry name" value="GMPK"/>
    <property type="match status" value="1"/>
</dbReference>
<dbReference type="STRING" id="1838280.A6M21_11190"/>
<dbReference type="Gene3D" id="3.30.63.10">
    <property type="entry name" value="Guanylate Kinase phosphate binding domain"/>
    <property type="match status" value="1"/>
</dbReference>